<evidence type="ECO:0000313" key="11">
    <source>
        <dbReference type="Proteomes" id="UP000019484"/>
    </source>
</evidence>
<organism evidence="10 11">
    <name type="scientific">Capronia coronata CBS 617.96</name>
    <dbReference type="NCBI Taxonomy" id="1182541"/>
    <lineage>
        <taxon>Eukaryota</taxon>
        <taxon>Fungi</taxon>
        <taxon>Dikarya</taxon>
        <taxon>Ascomycota</taxon>
        <taxon>Pezizomycotina</taxon>
        <taxon>Eurotiomycetes</taxon>
        <taxon>Chaetothyriomycetidae</taxon>
        <taxon>Chaetothyriales</taxon>
        <taxon>Herpotrichiellaceae</taxon>
        <taxon>Capronia</taxon>
    </lineage>
</organism>
<feature type="region of interest" description="Disordered" evidence="8">
    <location>
        <begin position="489"/>
        <end position="523"/>
    </location>
</feature>
<keyword evidence="11" id="KW-1185">Reference proteome</keyword>
<dbReference type="InterPro" id="IPR028094">
    <property type="entry name" value="RTC4_C"/>
</dbReference>
<dbReference type="Proteomes" id="UP000019484">
    <property type="component" value="Unassembled WGS sequence"/>
</dbReference>
<dbReference type="GO" id="GO:0005634">
    <property type="term" value="C:nucleus"/>
    <property type="evidence" value="ECO:0007669"/>
    <property type="project" value="UniProtKB-SubCell"/>
</dbReference>
<name>W9Z0T1_9EURO</name>
<feature type="compositionally biased region" description="Basic and acidic residues" evidence="8">
    <location>
        <begin position="489"/>
        <end position="499"/>
    </location>
</feature>
<dbReference type="PANTHER" id="PTHR41391:SF1">
    <property type="entry name" value="RESTRICTION OF TELOMERE CAPPING PROTEIN 4"/>
    <property type="match status" value="1"/>
</dbReference>
<dbReference type="AlphaFoldDB" id="W9Z0T1"/>
<evidence type="ECO:0000256" key="7">
    <source>
        <dbReference type="ARBA" id="ARBA00023242"/>
    </source>
</evidence>
<keyword evidence="6" id="KW-0963">Cytoplasm</keyword>
<proteinExistence type="inferred from homology"/>
<evidence type="ECO:0000256" key="2">
    <source>
        <dbReference type="ARBA" id="ARBA00004123"/>
    </source>
</evidence>
<dbReference type="InterPro" id="IPR039024">
    <property type="entry name" value="RTC4"/>
</dbReference>
<gene>
    <name evidence="10" type="ORF">A1O1_05062</name>
</gene>
<evidence type="ECO:0000256" key="1">
    <source>
        <dbReference type="ARBA" id="ARBA00002738"/>
    </source>
</evidence>
<dbReference type="OrthoDB" id="128308at2759"/>
<comment type="similarity">
    <text evidence="4">Belongs to the RTC4 family.</text>
</comment>
<evidence type="ECO:0000256" key="8">
    <source>
        <dbReference type="SAM" id="MobiDB-lite"/>
    </source>
</evidence>
<dbReference type="PANTHER" id="PTHR41391">
    <property type="entry name" value="RESTRICTION OF TELOMERE CAPPING PROTEIN 4"/>
    <property type="match status" value="1"/>
</dbReference>
<dbReference type="RefSeq" id="XP_007724140.1">
    <property type="nucleotide sequence ID" value="XM_007725950.1"/>
</dbReference>
<evidence type="ECO:0000313" key="10">
    <source>
        <dbReference type="EMBL" id="EXJ88134.1"/>
    </source>
</evidence>
<dbReference type="SMART" id="SM01312">
    <property type="entry name" value="RTC4"/>
    <property type="match status" value="1"/>
</dbReference>
<evidence type="ECO:0000256" key="6">
    <source>
        <dbReference type="ARBA" id="ARBA00022490"/>
    </source>
</evidence>
<dbReference type="EMBL" id="AMWN01000004">
    <property type="protein sequence ID" value="EXJ88134.1"/>
    <property type="molecule type" value="Genomic_DNA"/>
</dbReference>
<feature type="region of interest" description="Disordered" evidence="8">
    <location>
        <begin position="234"/>
        <end position="280"/>
    </location>
</feature>
<dbReference type="STRING" id="1182541.W9Z0T1"/>
<evidence type="ECO:0000256" key="4">
    <source>
        <dbReference type="ARBA" id="ARBA00009461"/>
    </source>
</evidence>
<protein>
    <recommendedName>
        <fullName evidence="5">Restriction of telomere capping protein 4</fullName>
    </recommendedName>
</protein>
<dbReference type="Pfam" id="PF14474">
    <property type="entry name" value="RTC4"/>
    <property type="match status" value="1"/>
</dbReference>
<dbReference type="eggNOG" id="ENOG502SEU0">
    <property type="taxonomic scope" value="Eukaryota"/>
</dbReference>
<feature type="domain" description="Restriction of telomere capping protein 4 C-terminal" evidence="9">
    <location>
        <begin position="383"/>
        <end position="508"/>
    </location>
</feature>
<dbReference type="GO" id="GO:0005737">
    <property type="term" value="C:cytoplasm"/>
    <property type="evidence" value="ECO:0007669"/>
    <property type="project" value="UniProtKB-SubCell"/>
</dbReference>
<evidence type="ECO:0000256" key="3">
    <source>
        <dbReference type="ARBA" id="ARBA00004496"/>
    </source>
</evidence>
<comment type="subcellular location">
    <subcellularLocation>
        <location evidence="3">Cytoplasm</location>
    </subcellularLocation>
    <subcellularLocation>
        <location evidence="2">Nucleus</location>
    </subcellularLocation>
</comment>
<comment type="caution">
    <text evidence="10">The sequence shown here is derived from an EMBL/GenBank/DDBJ whole genome shotgun (WGS) entry which is preliminary data.</text>
</comment>
<evidence type="ECO:0000259" key="9">
    <source>
        <dbReference type="SMART" id="SM01312"/>
    </source>
</evidence>
<dbReference type="HOGENOM" id="CLU_532078_0_0_1"/>
<accession>W9Z0T1</accession>
<reference evidence="10 11" key="1">
    <citation type="submission" date="2013-03" db="EMBL/GenBank/DDBJ databases">
        <title>The Genome Sequence of Capronia coronata CBS 617.96.</title>
        <authorList>
            <consortium name="The Broad Institute Genomics Platform"/>
            <person name="Cuomo C."/>
            <person name="de Hoog S."/>
            <person name="Gorbushina A."/>
            <person name="Walker B."/>
            <person name="Young S.K."/>
            <person name="Zeng Q."/>
            <person name="Gargeya S."/>
            <person name="Fitzgerald M."/>
            <person name="Haas B."/>
            <person name="Abouelleil A."/>
            <person name="Allen A.W."/>
            <person name="Alvarado L."/>
            <person name="Arachchi H.M."/>
            <person name="Berlin A.M."/>
            <person name="Chapman S.B."/>
            <person name="Gainer-Dewar J."/>
            <person name="Goldberg J."/>
            <person name="Griggs A."/>
            <person name="Gujja S."/>
            <person name="Hansen M."/>
            <person name="Howarth C."/>
            <person name="Imamovic A."/>
            <person name="Ireland A."/>
            <person name="Larimer J."/>
            <person name="McCowan C."/>
            <person name="Murphy C."/>
            <person name="Pearson M."/>
            <person name="Poon T.W."/>
            <person name="Priest M."/>
            <person name="Roberts A."/>
            <person name="Saif S."/>
            <person name="Shea T."/>
            <person name="Sisk P."/>
            <person name="Sykes S."/>
            <person name="Wortman J."/>
            <person name="Nusbaum C."/>
            <person name="Birren B."/>
        </authorList>
    </citation>
    <scope>NUCLEOTIDE SEQUENCE [LARGE SCALE GENOMIC DNA]</scope>
    <source>
        <strain evidence="10 11">CBS 617.96</strain>
    </source>
</reference>
<comment type="function">
    <text evidence="1">May be involved in a process influencing telomere capping.</text>
</comment>
<feature type="region of interest" description="Disordered" evidence="8">
    <location>
        <begin position="33"/>
        <end position="177"/>
    </location>
</feature>
<dbReference type="GeneID" id="19159939"/>
<feature type="compositionally biased region" description="Low complexity" evidence="8">
    <location>
        <begin position="94"/>
        <end position="109"/>
    </location>
</feature>
<sequence>MELLDASYSRTYLTRLNYRGPPLLRKIGGTKTGRHLAAPAGADSGDSIMAPRKRQEEEEDLAIYAQPLSSDDEDYNNSTKSQTNLPKKPQDGQKASCPAPKPPSTTTAARRSKRRKITDEPSLDTLPVVAPEYPAMPDPFPEWNSSGSQKRKVQRSYANRRFQRPEPVESKPTLPESEKAFASYDEVPKRGNASEYKVDFVAVAALPGKRMIKSPTTLETKLDIVDVPKKGSVKEHGFQLPDLPDIASSATTSGGGEPIFDTESANDKPNKRRRSGSTSSLSSVDSMFILEHQGELLEKDEILQAEPSTLRCPVCQEIIKDSVLLLVPNNLRTLSFQRQQNFCVQHQVAEAKEKWQRRGYPEINWDDFEKTRLPAKLPFLEQVIMRKTPSYYLEQLDEKIRAAKGNRKAVKLYLNQGIVDIAKQGYYGPRGARVMVGAITTELTKTLNGALRSDSTLRAAGVGGYVSAVLVPELTARLVMEDMGLPSSEEARDVLDESSRIGALLNPDDDHIEREDDEYVAES</sequence>
<keyword evidence="7" id="KW-0539">Nucleus</keyword>
<evidence type="ECO:0000256" key="5">
    <source>
        <dbReference type="ARBA" id="ARBA00015162"/>
    </source>
</evidence>
<feature type="compositionally biased region" description="Polar residues" evidence="8">
    <location>
        <begin position="76"/>
        <end position="85"/>
    </location>
</feature>